<dbReference type="Proteomes" id="UP000192132">
    <property type="component" value="Unassembled WGS sequence"/>
</dbReference>
<dbReference type="Pfam" id="PF13000">
    <property type="entry name" value="Acatn"/>
    <property type="match status" value="1"/>
</dbReference>
<evidence type="ECO:0000256" key="2">
    <source>
        <dbReference type="ARBA" id="ARBA00022448"/>
    </source>
</evidence>
<proteinExistence type="predicted"/>
<feature type="transmembrane region" description="Helical" evidence="6">
    <location>
        <begin position="328"/>
        <end position="348"/>
    </location>
</feature>
<feature type="transmembrane region" description="Helical" evidence="6">
    <location>
        <begin position="360"/>
        <end position="382"/>
    </location>
</feature>
<comment type="caution">
    <text evidence="7">The sequence shown here is derived from an EMBL/GenBank/DDBJ whole genome shotgun (WGS) entry which is preliminary data.</text>
</comment>
<dbReference type="GO" id="GO:0035348">
    <property type="term" value="P:acetyl-CoA transmembrane transport"/>
    <property type="evidence" value="ECO:0007669"/>
    <property type="project" value="InterPro"/>
</dbReference>
<keyword evidence="8" id="KW-1185">Reference proteome</keyword>
<feature type="transmembrane region" description="Helical" evidence="6">
    <location>
        <begin position="94"/>
        <end position="113"/>
    </location>
</feature>
<dbReference type="PANTHER" id="PTHR12778:SF10">
    <property type="entry name" value="MAJOR FACILITATOR SUPERFAMILY DOMAIN-CONTAINING PROTEIN 3"/>
    <property type="match status" value="1"/>
</dbReference>
<dbReference type="STRING" id="1907941.BKE30_00830"/>
<feature type="transmembrane region" description="Helical" evidence="6">
    <location>
        <begin position="21"/>
        <end position="44"/>
    </location>
</feature>
<feature type="transmembrane region" description="Helical" evidence="6">
    <location>
        <begin position="262"/>
        <end position="281"/>
    </location>
</feature>
<dbReference type="InterPro" id="IPR036259">
    <property type="entry name" value="MFS_trans_sf"/>
</dbReference>
<dbReference type="AlphaFoldDB" id="A0A1S8CZ37"/>
<evidence type="ECO:0000256" key="5">
    <source>
        <dbReference type="ARBA" id="ARBA00023136"/>
    </source>
</evidence>
<reference evidence="7 8" key="1">
    <citation type="submission" date="2016-10" db="EMBL/GenBank/DDBJ databases">
        <title>Draft Genome sequence of Alkanindiges sp. strain H1.</title>
        <authorList>
            <person name="Subhash Y."/>
            <person name="Lee S."/>
        </authorList>
    </citation>
    <scope>NUCLEOTIDE SEQUENCE [LARGE SCALE GENOMIC DNA]</scope>
    <source>
        <strain evidence="7 8">H1</strain>
    </source>
</reference>
<evidence type="ECO:0000313" key="7">
    <source>
        <dbReference type="EMBL" id="ONG42082.1"/>
    </source>
</evidence>
<evidence type="ECO:0008006" key="9">
    <source>
        <dbReference type="Google" id="ProtNLM"/>
    </source>
</evidence>
<feature type="transmembrane region" description="Helical" evidence="6">
    <location>
        <begin position="56"/>
        <end position="73"/>
    </location>
</feature>
<feature type="transmembrane region" description="Helical" evidence="6">
    <location>
        <begin position="293"/>
        <end position="316"/>
    </location>
</feature>
<keyword evidence="3 6" id="KW-0812">Transmembrane</keyword>
<feature type="transmembrane region" description="Helical" evidence="6">
    <location>
        <begin position="160"/>
        <end position="183"/>
    </location>
</feature>
<evidence type="ECO:0000256" key="4">
    <source>
        <dbReference type="ARBA" id="ARBA00022989"/>
    </source>
</evidence>
<keyword evidence="2" id="KW-0813">Transport</keyword>
<dbReference type="InterPro" id="IPR024371">
    <property type="entry name" value="AcetylCoA_trans_1-like"/>
</dbReference>
<dbReference type="CDD" id="cd17485">
    <property type="entry name" value="MFS_MFSD3"/>
    <property type="match status" value="1"/>
</dbReference>
<sequence>MHAVLLAPSQQGPSPDSVQRLPVYSIGLLLSLYLAQGLPIGFLTQALPAILRKNNVSLAAIGGFGLLMAPWALKFLWAPVVDRYFSPQWGQSRSWIIPTQCLTLLLLVVISFLEPTQLASPVILLSFFIVLFLINLMGATQDIATDGLAVRLLHKQQQRWGNAVQVLGSRLGFIFGGGAVLLLLDVWSWQLVFLLLTGFVLLNSLPILLFKETKVFKPQSQPQQVQADVVHAAHEPAFELKKWRKFFIIEFAYFWRNPHMRAWLLVLLTFKLGDSLSGAMVKPMMVDMGFSLADIGLMASMLGSVASVIGALLAAWWMKHMARSTALWWFHLFQIFSFMLYAALAWQFEHGHSMVAWQVYAVNAIEHLAGAMALVAMLTLIMDYSRKQQAGSDFTFQVSVLAVTGGGVHIVSGVLAEYWGYSIHFAFCALLAGACLWPILRWRRVMNE</sequence>
<dbReference type="GO" id="GO:0008521">
    <property type="term" value="F:acetyl-CoA transmembrane transporter activity"/>
    <property type="evidence" value="ECO:0007669"/>
    <property type="project" value="InterPro"/>
</dbReference>
<evidence type="ECO:0000256" key="1">
    <source>
        <dbReference type="ARBA" id="ARBA00004141"/>
    </source>
</evidence>
<dbReference type="EMBL" id="MLCN01000003">
    <property type="protein sequence ID" value="ONG42082.1"/>
    <property type="molecule type" value="Genomic_DNA"/>
</dbReference>
<gene>
    <name evidence="7" type="ORF">BKE30_00830</name>
</gene>
<dbReference type="Gene3D" id="1.20.1250.20">
    <property type="entry name" value="MFS general substrate transporter like domains"/>
    <property type="match status" value="1"/>
</dbReference>
<evidence type="ECO:0000313" key="8">
    <source>
        <dbReference type="Proteomes" id="UP000192132"/>
    </source>
</evidence>
<dbReference type="InterPro" id="IPR004752">
    <property type="entry name" value="AmpG_permease/AT-1"/>
</dbReference>
<dbReference type="SUPFAM" id="SSF103473">
    <property type="entry name" value="MFS general substrate transporter"/>
    <property type="match status" value="1"/>
</dbReference>
<organism evidence="7 8">
    <name type="scientific">Alkanindiges hydrocarboniclasticus</name>
    <dbReference type="NCBI Taxonomy" id="1907941"/>
    <lineage>
        <taxon>Bacteria</taxon>
        <taxon>Pseudomonadati</taxon>
        <taxon>Pseudomonadota</taxon>
        <taxon>Gammaproteobacteria</taxon>
        <taxon>Moraxellales</taxon>
        <taxon>Moraxellaceae</taxon>
        <taxon>Alkanindiges</taxon>
    </lineage>
</organism>
<feature type="transmembrane region" description="Helical" evidence="6">
    <location>
        <begin position="189"/>
        <end position="210"/>
    </location>
</feature>
<feature type="transmembrane region" description="Helical" evidence="6">
    <location>
        <begin position="421"/>
        <end position="440"/>
    </location>
</feature>
<feature type="transmembrane region" description="Helical" evidence="6">
    <location>
        <begin position="394"/>
        <end position="415"/>
    </location>
</feature>
<name>A0A1S8CZ37_9GAMM</name>
<evidence type="ECO:0000256" key="6">
    <source>
        <dbReference type="SAM" id="Phobius"/>
    </source>
</evidence>
<protein>
    <recommendedName>
        <fullName evidence="9">MFS transporter</fullName>
    </recommendedName>
</protein>
<accession>A0A1S8CZ37</accession>
<evidence type="ECO:0000256" key="3">
    <source>
        <dbReference type="ARBA" id="ARBA00022692"/>
    </source>
</evidence>
<feature type="transmembrane region" description="Helical" evidence="6">
    <location>
        <begin position="119"/>
        <end position="139"/>
    </location>
</feature>
<keyword evidence="5 6" id="KW-0472">Membrane</keyword>
<dbReference type="OrthoDB" id="9787815at2"/>
<comment type="subcellular location">
    <subcellularLocation>
        <location evidence="1">Membrane</location>
        <topology evidence="1">Multi-pass membrane protein</topology>
    </subcellularLocation>
</comment>
<keyword evidence="4 6" id="KW-1133">Transmembrane helix</keyword>
<dbReference type="PANTHER" id="PTHR12778">
    <property type="entry name" value="SOLUTE CARRIER FAMILY 33 ACETYL-COA TRANSPORTER -RELATED"/>
    <property type="match status" value="1"/>
</dbReference>
<dbReference type="GO" id="GO:0016020">
    <property type="term" value="C:membrane"/>
    <property type="evidence" value="ECO:0007669"/>
    <property type="project" value="UniProtKB-SubCell"/>
</dbReference>